<accession>A0A917CFV5</accession>
<sequence>MQLYDIKGFTLVLNRVVFVSAVFVAADQKSSQFNVKVTDDLLQFKFPNHAEAVLARGLLTKALKEATL</sequence>
<reference evidence="1" key="2">
    <citation type="submission" date="2020-09" db="EMBL/GenBank/DDBJ databases">
        <authorList>
            <person name="Sun Q."/>
            <person name="Zhou Y."/>
        </authorList>
    </citation>
    <scope>NUCLEOTIDE SEQUENCE</scope>
    <source>
        <strain evidence="1">CGMCC 1.12181</strain>
    </source>
</reference>
<evidence type="ECO:0000313" key="2">
    <source>
        <dbReference type="Proteomes" id="UP000605253"/>
    </source>
</evidence>
<comment type="caution">
    <text evidence="1">The sequence shown here is derived from an EMBL/GenBank/DDBJ whole genome shotgun (WGS) entry which is preliminary data.</text>
</comment>
<evidence type="ECO:0000313" key="1">
    <source>
        <dbReference type="EMBL" id="GGF87659.1"/>
    </source>
</evidence>
<keyword evidence="2" id="KW-1185">Reference proteome</keyword>
<dbReference type="AlphaFoldDB" id="A0A917CFV5"/>
<gene>
    <name evidence="1" type="ORF">GCM10011365_05960</name>
</gene>
<organism evidence="1 2">
    <name type="scientific">Marinicella pacifica</name>
    <dbReference type="NCBI Taxonomy" id="1171543"/>
    <lineage>
        <taxon>Bacteria</taxon>
        <taxon>Pseudomonadati</taxon>
        <taxon>Pseudomonadota</taxon>
        <taxon>Gammaproteobacteria</taxon>
        <taxon>Lysobacterales</taxon>
        <taxon>Marinicellaceae</taxon>
        <taxon>Marinicella</taxon>
    </lineage>
</organism>
<name>A0A917CFV5_9GAMM</name>
<reference evidence="1" key="1">
    <citation type="journal article" date="2014" name="Int. J. Syst. Evol. Microbiol.">
        <title>Complete genome sequence of Corynebacterium casei LMG S-19264T (=DSM 44701T), isolated from a smear-ripened cheese.</title>
        <authorList>
            <consortium name="US DOE Joint Genome Institute (JGI-PGF)"/>
            <person name="Walter F."/>
            <person name="Albersmeier A."/>
            <person name="Kalinowski J."/>
            <person name="Ruckert C."/>
        </authorList>
    </citation>
    <scope>NUCLEOTIDE SEQUENCE</scope>
    <source>
        <strain evidence="1">CGMCC 1.12181</strain>
    </source>
</reference>
<dbReference type="Proteomes" id="UP000605253">
    <property type="component" value="Unassembled WGS sequence"/>
</dbReference>
<dbReference type="EMBL" id="BMEO01000002">
    <property type="protein sequence ID" value="GGF87659.1"/>
    <property type="molecule type" value="Genomic_DNA"/>
</dbReference>
<dbReference type="RefSeq" id="WP_188364190.1">
    <property type="nucleotide sequence ID" value="NZ_BAABJF010000032.1"/>
</dbReference>
<proteinExistence type="predicted"/>
<protein>
    <submittedName>
        <fullName evidence="1">Uncharacterized protein</fullName>
    </submittedName>
</protein>